<dbReference type="InterPro" id="IPR002104">
    <property type="entry name" value="Integrase_catalytic"/>
</dbReference>
<dbReference type="PANTHER" id="PTHR30349:SF41">
    <property type="entry name" value="INTEGRASE_RECOMBINASE PROTEIN MJ0367-RELATED"/>
    <property type="match status" value="1"/>
</dbReference>
<evidence type="ECO:0000256" key="3">
    <source>
        <dbReference type="ARBA" id="ARBA00023172"/>
    </source>
</evidence>
<keyword evidence="2 4" id="KW-0238">DNA-binding</keyword>
<dbReference type="Gene3D" id="1.10.150.130">
    <property type="match status" value="1"/>
</dbReference>
<evidence type="ECO:0000259" key="5">
    <source>
        <dbReference type="PROSITE" id="PS51898"/>
    </source>
</evidence>
<dbReference type="Proteomes" id="UP000183407">
    <property type="component" value="Unassembled WGS sequence"/>
</dbReference>
<dbReference type="Gene3D" id="1.10.443.10">
    <property type="entry name" value="Intergrase catalytic core"/>
    <property type="match status" value="1"/>
</dbReference>
<dbReference type="EMBL" id="FNTL01000005">
    <property type="protein sequence ID" value="SEE80787.1"/>
    <property type="molecule type" value="Genomic_DNA"/>
</dbReference>
<evidence type="ECO:0000259" key="6">
    <source>
        <dbReference type="PROSITE" id="PS51900"/>
    </source>
</evidence>
<protein>
    <submittedName>
        <fullName evidence="7">Site-specific recombinase XerD</fullName>
    </submittedName>
</protein>
<evidence type="ECO:0000313" key="7">
    <source>
        <dbReference type="EMBL" id="SEE80787.1"/>
    </source>
</evidence>
<accession>A0A1H5LWB2</accession>
<name>A0A1H5LWB2_RHOJO</name>
<evidence type="ECO:0000256" key="1">
    <source>
        <dbReference type="ARBA" id="ARBA00008857"/>
    </source>
</evidence>
<dbReference type="InterPro" id="IPR011010">
    <property type="entry name" value="DNA_brk_join_enz"/>
</dbReference>
<feature type="domain" description="Core-binding (CB)" evidence="6">
    <location>
        <begin position="17"/>
        <end position="110"/>
    </location>
</feature>
<sequence length="339" mass="37087">MNGFTPHLVHDPGEIPRLGDPLVDEYLRFVAARARHNTLLAQTFDLKVFFTIVGKTPTQVSTSDVFAFIQAQRMPRNENVVRLADGESGLAASTIKRRLASVSGLFSYLGERGLVDNSPVPRGLTTRAVRSQMRDTLIRAPRRLPRILGPAEANALLGALRSERDRAMVLLMLFGGLRRCEVLGLRMADVRPGERRVFVSAGKGGHERIVPVTSAFFTALGGYLDGERPPGAATDHVFVVLKRPRRGNPLTAAGLDEILSGARIRAGLPHATCHELRHTCFTRLRESGMALEAIQAQAGHASIESTRIYLHLANDWLIGEYSKAMAVLDGIGDTEEDVK</sequence>
<reference evidence="8" key="1">
    <citation type="submission" date="2016-10" db="EMBL/GenBank/DDBJ databases">
        <authorList>
            <person name="Varghese N."/>
        </authorList>
    </citation>
    <scope>NUCLEOTIDE SEQUENCE [LARGE SCALE GENOMIC DNA]</scope>
    <source>
        <strain evidence="8">DSM 44719</strain>
    </source>
</reference>
<dbReference type="GO" id="GO:0003677">
    <property type="term" value="F:DNA binding"/>
    <property type="evidence" value="ECO:0007669"/>
    <property type="project" value="UniProtKB-UniRule"/>
</dbReference>
<dbReference type="AlphaFoldDB" id="A0A1H5LWB2"/>
<evidence type="ECO:0000256" key="4">
    <source>
        <dbReference type="PROSITE-ProRule" id="PRU01248"/>
    </source>
</evidence>
<dbReference type="InterPro" id="IPR013762">
    <property type="entry name" value="Integrase-like_cat_sf"/>
</dbReference>
<proteinExistence type="inferred from homology"/>
<comment type="similarity">
    <text evidence="1">Belongs to the 'phage' integrase family.</text>
</comment>
<dbReference type="SUPFAM" id="SSF56349">
    <property type="entry name" value="DNA breaking-rejoining enzymes"/>
    <property type="match status" value="1"/>
</dbReference>
<feature type="domain" description="Tyr recombinase" evidence="5">
    <location>
        <begin position="143"/>
        <end position="322"/>
    </location>
</feature>
<dbReference type="Pfam" id="PF00589">
    <property type="entry name" value="Phage_integrase"/>
    <property type="match status" value="1"/>
</dbReference>
<dbReference type="InterPro" id="IPR050090">
    <property type="entry name" value="Tyrosine_recombinase_XerCD"/>
</dbReference>
<dbReference type="PROSITE" id="PS51900">
    <property type="entry name" value="CB"/>
    <property type="match status" value="1"/>
</dbReference>
<dbReference type="PANTHER" id="PTHR30349">
    <property type="entry name" value="PHAGE INTEGRASE-RELATED"/>
    <property type="match status" value="1"/>
</dbReference>
<dbReference type="OrthoDB" id="9803188at2"/>
<keyword evidence="3" id="KW-0233">DNA recombination</keyword>
<dbReference type="GO" id="GO:0006310">
    <property type="term" value="P:DNA recombination"/>
    <property type="evidence" value="ECO:0007669"/>
    <property type="project" value="UniProtKB-KW"/>
</dbReference>
<dbReference type="PROSITE" id="PS51898">
    <property type="entry name" value="TYR_RECOMBINASE"/>
    <property type="match status" value="1"/>
</dbReference>
<organism evidence="7 8">
    <name type="scientific">Rhodococcus jostii</name>
    <dbReference type="NCBI Taxonomy" id="132919"/>
    <lineage>
        <taxon>Bacteria</taxon>
        <taxon>Bacillati</taxon>
        <taxon>Actinomycetota</taxon>
        <taxon>Actinomycetes</taxon>
        <taxon>Mycobacteriales</taxon>
        <taxon>Nocardiaceae</taxon>
        <taxon>Rhodococcus</taxon>
    </lineage>
</organism>
<dbReference type="GO" id="GO:0015074">
    <property type="term" value="P:DNA integration"/>
    <property type="evidence" value="ECO:0007669"/>
    <property type="project" value="InterPro"/>
</dbReference>
<gene>
    <name evidence="7" type="ORF">SAMN04490220_8430</name>
</gene>
<dbReference type="InterPro" id="IPR044068">
    <property type="entry name" value="CB"/>
</dbReference>
<evidence type="ECO:0000256" key="2">
    <source>
        <dbReference type="ARBA" id="ARBA00023125"/>
    </source>
</evidence>
<evidence type="ECO:0000313" key="8">
    <source>
        <dbReference type="Proteomes" id="UP000183407"/>
    </source>
</evidence>
<dbReference type="RefSeq" id="WP_073369098.1">
    <property type="nucleotide sequence ID" value="NZ_FNTL01000005.1"/>
</dbReference>
<dbReference type="InterPro" id="IPR010998">
    <property type="entry name" value="Integrase_recombinase_N"/>
</dbReference>